<feature type="binding site" evidence="2">
    <location>
        <position position="125"/>
    </location>
    <ligand>
        <name>Mg(2+)</name>
        <dbReference type="ChEBI" id="CHEBI:18420"/>
        <label>1</label>
    </ligand>
</feature>
<feature type="binding site" evidence="2">
    <location>
        <position position="289"/>
    </location>
    <ligand>
        <name>substrate</name>
    </ligand>
</feature>
<evidence type="ECO:0000313" key="5">
    <source>
        <dbReference type="EMBL" id="SEN96952.1"/>
    </source>
</evidence>
<dbReference type="SUPFAM" id="SSF55326">
    <property type="entry name" value="PurM N-terminal domain-like"/>
    <property type="match status" value="1"/>
</dbReference>
<feature type="binding site" evidence="2">
    <location>
        <position position="149"/>
    </location>
    <ligand>
        <name>ATP</name>
        <dbReference type="ChEBI" id="CHEBI:30616"/>
    </ligand>
</feature>
<dbReference type="PIRSF" id="PIRSF005303">
    <property type="entry name" value="Thiam_monoph_kin"/>
    <property type="match status" value="1"/>
</dbReference>
<keyword evidence="1 2" id="KW-0784">Thiamine biosynthesis</keyword>
<dbReference type="AlphaFoldDB" id="A0A1H8KVM0"/>
<feature type="binding site" evidence="2">
    <location>
        <position position="33"/>
    </location>
    <ligand>
        <name>Mg(2+)</name>
        <dbReference type="ChEBI" id="CHEBI:18420"/>
        <label>3</label>
    </ligand>
</feature>
<dbReference type="EMBL" id="FOCW01000014">
    <property type="protein sequence ID" value="SEN96952.1"/>
    <property type="molecule type" value="Genomic_DNA"/>
</dbReference>
<proteinExistence type="inferred from homology"/>
<evidence type="ECO:0000256" key="2">
    <source>
        <dbReference type="HAMAP-Rule" id="MF_02128"/>
    </source>
</evidence>
<feature type="binding site" evidence="2">
    <location>
        <position position="235"/>
    </location>
    <ligand>
        <name>ATP</name>
        <dbReference type="ChEBI" id="CHEBI:30616"/>
    </ligand>
</feature>
<keyword evidence="2" id="KW-0808">Transferase</keyword>
<feature type="binding site" evidence="2">
    <location>
        <position position="236"/>
    </location>
    <ligand>
        <name>Mg(2+)</name>
        <dbReference type="ChEBI" id="CHEBI:18420"/>
        <label>5</label>
    </ligand>
</feature>
<evidence type="ECO:0000259" key="4">
    <source>
        <dbReference type="Pfam" id="PF02769"/>
    </source>
</evidence>
<name>A0A1H8KVM0_9BURK</name>
<feature type="binding site" evidence="2">
    <location>
        <position position="78"/>
    </location>
    <ligand>
        <name>Mg(2+)</name>
        <dbReference type="ChEBI" id="CHEBI:18420"/>
        <label>2</label>
    </ligand>
</feature>
<accession>A0A1H8KVM0</accession>
<dbReference type="CDD" id="cd02194">
    <property type="entry name" value="ThiL"/>
    <property type="match status" value="1"/>
</dbReference>
<dbReference type="Gene3D" id="3.90.650.10">
    <property type="entry name" value="PurM-like C-terminal domain"/>
    <property type="match status" value="1"/>
</dbReference>
<dbReference type="InterPro" id="IPR016188">
    <property type="entry name" value="PurM-like_N"/>
</dbReference>
<dbReference type="Gene3D" id="3.30.1330.10">
    <property type="entry name" value="PurM-like, N-terminal domain"/>
    <property type="match status" value="1"/>
</dbReference>
<dbReference type="PANTHER" id="PTHR30270">
    <property type="entry name" value="THIAMINE-MONOPHOSPHATE KINASE"/>
    <property type="match status" value="1"/>
</dbReference>
<feature type="binding site" evidence="2">
    <location>
        <begin position="124"/>
        <end position="125"/>
    </location>
    <ligand>
        <name>ATP</name>
        <dbReference type="ChEBI" id="CHEBI:30616"/>
    </ligand>
</feature>
<dbReference type="GO" id="GO:0009030">
    <property type="term" value="F:thiamine-phosphate kinase activity"/>
    <property type="evidence" value="ECO:0007669"/>
    <property type="project" value="UniProtKB-UniRule"/>
</dbReference>
<feature type="domain" description="PurM-like C-terminal" evidence="4">
    <location>
        <begin position="206"/>
        <end position="328"/>
    </location>
</feature>
<reference evidence="5 6" key="1">
    <citation type="submission" date="2016-10" db="EMBL/GenBank/DDBJ databases">
        <authorList>
            <person name="de Groot N.N."/>
        </authorList>
    </citation>
    <scope>NUCLEOTIDE SEQUENCE [LARGE SCALE GENOMIC DNA]</scope>
    <source>
        <strain evidence="5 6">DSM 15123</strain>
    </source>
</reference>
<keyword evidence="2 5" id="KW-0418">Kinase</keyword>
<feature type="binding site" evidence="2">
    <location>
        <position position="78"/>
    </location>
    <ligand>
        <name>Mg(2+)</name>
        <dbReference type="ChEBI" id="CHEBI:18420"/>
        <label>3</label>
    </ligand>
</feature>
<feature type="binding site" evidence="2">
    <location>
        <position position="49"/>
    </location>
    <ligand>
        <name>Mg(2+)</name>
        <dbReference type="ChEBI" id="CHEBI:18420"/>
        <label>1</label>
    </ligand>
</feature>
<dbReference type="SUPFAM" id="SSF56042">
    <property type="entry name" value="PurM C-terminal domain-like"/>
    <property type="match status" value="1"/>
</dbReference>
<keyword evidence="6" id="KW-1185">Reference proteome</keyword>
<feature type="binding site" evidence="2">
    <location>
        <position position="33"/>
    </location>
    <ligand>
        <name>Mg(2+)</name>
        <dbReference type="ChEBI" id="CHEBI:18420"/>
        <label>4</label>
    </ligand>
</feature>
<comment type="caution">
    <text evidence="2">Lacks conserved residue(s) required for the propagation of feature annotation.</text>
</comment>
<feature type="binding site" evidence="2">
    <location>
        <position position="345"/>
    </location>
    <ligand>
        <name>substrate</name>
    </ligand>
</feature>
<feature type="domain" description="PurM-like N-terminal" evidence="3">
    <location>
        <begin position="31"/>
        <end position="141"/>
    </location>
</feature>
<feature type="binding site" evidence="2">
    <location>
        <position position="233"/>
    </location>
    <ligand>
        <name>Mg(2+)</name>
        <dbReference type="ChEBI" id="CHEBI:18420"/>
        <label>3</label>
    </ligand>
</feature>
<comment type="miscellaneous">
    <text evidence="2">Reaction mechanism of ThiL seems to utilize a direct, inline transfer of the gamma-phosphate of ATP to TMP rather than a phosphorylated enzyme intermediate.</text>
</comment>
<comment type="similarity">
    <text evidence="2">Belongs to the thiamine-monophosphate kinase family.</text>
</comment>
<organism evidence="5 6">
    <name type="scientific">Brachymonas denitrificans DSM 15123</name>
    <dbReference type="NCBI Taxonomy" id="1121117"/>
    <lineage>
        <taxon>Bacteria</taxon>
        <taxon>Pseudomonadati</taxon>
        <taxon>Pseudomonadota</taxon>
        <taxon>Betaproteobacteria</taxon>
        <taxon>Burkholderiales</taxon>
        <taxon>Comamonadaceae</taxon>
        <taxon>Brachymonas</taxon>
    </lineage>
</organism>
<dbReference type="GO" id="GO:0009229">
    <property type="term" value="P:thiamine diphosphate biosynthetic process"/>
    <property type="evidence" value="ECO:0007669"/>
    <property type="project" value="UniProtKB-UniRule"/>
</dbReference>
<gene>
    <name evidence="2" type="primary">thiL</name>
    <name evidence="5" type="ORF">SAMN02745977_02481</name>
</gene>
<dbReference type="OrthoDB" id="9802811at2"/>
<dbReference type="NCBIfam" id="TIGR01379">
    <property type="entry name" value="thiL"/>
    <property type="match status" value="1"/>
</dbReference>
<dbReference type="Pfam" id="PF02769">
    <property type="entry name" value="AIRS_C"/>
    <property type="match status" value="1"/>
</dbReference>
<feature type="binding site" evidence="2">
    <location>
        <position position="48"/>
    </location>
    <ligand>
        <name>Mg(2+)</name>
        <dbReference type="ChEBI" id="CHEBI:18420"/>
        <label>4</label>
    </ligand>
</feature>
<feature type="binding site" evidence="2">
    <location>
        <position position="57"/>
    </location>
    <ligand>
        <name>substrate</name>
    </ligand>
</feature>
<dbReference type="InterPro" id="IPR036921">
    <property type="entry name" value="PurM-like_N_sf"/>
</dbReference>
<protein>
    <recommendedName>
        <fullName evidence="2">Thiamine-monophosphate kinase</fullName>
        <shortName evidence="2">TMP kinase</shortName>
        <shortName evidence="2">Thiamine-phosphate kinase</shortName>
        <ecNumber evidence="2">2.7.4.16</ecNumber>
    </recommendedName>
</protein>
<dbReference type="Pfam" id="PF00586">
    <property type="entry name" value="AIRS"/>
    <property type="match status" value="1"/>
</dbReference>
<dbReference type="RefSeq" id="WP_091818392.1">
    <property type="nucleotide sequence ID" value="NZ_FOCW01000014.1"/>
</dbReference>
<dbReference type="GO" id="GO:0009228">
    <property type="term" value="P:thiamine biosynthetic process"/>
    <property type="evidence" value="ECO:0007669"/>
    <property type="project" value="UniProtKB-KW"/>
</dbReference>
<feature type="binding site" evidence="2">
    <location>
        <position position="50"/>
    </location>
    <ligand>
        <name>Mg(2+)</name>
        <dbReference type="ChEBI" id="CHEBI:18420"/>
        <label>1</label>
    </ligand>
</feature>
<keyword evidence="2" id="KW-0479">Metal-binding</keyword>
<comment type="catalytic activity">
    <reaction evidence="2">
        <text>thiamine phosphate + ATP = thiamine diphosphate + ADP</text>
        <dbReference type="Rhea" id="RHEA:15913"/>
        <dbReference type="ChEBI" id="CHEBI:30616"/>
        <dbReference type="ChEBI" id="CHEBI:37575"/>
        <dbReference type="ChEBI" id="CHEBI:58937"/>
        <dbReference type="ChEBI" id="CHEBI:456216"/>
        <dbReference type="EC" id="2.7.4.16"/>
    </reaction>
</comment>
<evidence type="ECO:0000259" key="3">
    <source>
        <dbReference type="Pfam" id="PF00586"/>
    </source>
</evidence>
<evidence type="ECO:0000256" key="1">
    <source>
        <dbReference type="ARBA" id="ARBA00022977"/>
    </source>
</evidence>
<dbReference type="InterPro" id="IPR010918">
    <property type="entry name" value="PurM-like_C_dom"/>
</dbReference>
<dbReference type="HAMAP" id="MF_02128">
    <property type="entry name" value="TMP_kinase"/>
    <property type="match status" value="1"/>
</dbReference>
<dbReference type="EC" id="2.7.4.16" evidence="2"/>
<evidence type="ECO:0000313" key="6">
    <source>
        <dbReference type="Proteomes" id="UP000199531"/>
    </source>
</evidence>
<sequence length="349" mass="36225">MPALPRSGEFALIDRHFRRPPVSRNATVGIGDDCALLAPLPNEQLAISTDMLVAGRHFFEDVDPAALGHKALAVNLSDLAACGAQPLGATLAIALPAVDDAWLEAFASGLFALADAHACELVGGDTTRGPLTLSLTVFGSVPPGSAHLRSGASAGDDIYVSHAPLQGLGDARLALQLQQLARGETPSAAATLQALDTRLRHHLLHMTRVRLELPQPRVALGLALRGIASACADLSDGLTGDLGHILRASGLGASLKALDGAEGLLHACSPALRTLGNDFALDMALAGGDDYELVFTAPPARREAVAAAAARCGLCASRIGRMEPQPGLRWIDLEGRQQTLAAQAFDHFA</sequence>
<comment type="function">
    <text evidence="2">Catalyzes the ATP-dependent phosphorylation of thiamine-monophosphate (TMP) to form thiamine-pyrophosphate (TPP), the active form of vitamin B1.</text>
</comment>
<feature type="binding site" evidence="2">
    <location>
        <position position="50"/>
    </location>
    <ligand>
        <name>Mg(2+)</name>
        <dbReference type="ChEBI" id="CHEBI:18420"/>
        <label>2</label>
    </ligand>
</feature>
<keyword evidence="2" id="KW-0460">Magnesium</keyword>
<dbReference type="InterPro" id="IPR006283">
    <property type="entry name" value="ThiL-like"/>
</dbReference>
<dbReference type="STRING" id="1121117.SAMN02745977_02481"/>
<dbReference type="GO" id="GO:0005524">
    <property type="term" value="F:ATP binding"/>
    <property type="evidence" value="ECO:0007669"/>
    <property type="project" value="UniProtKB-UniRule"/>
</dbReference>
<comment type="pathway">
    <text evidence="2">Cofactor biosynthesis; thiamine diphosphate biosynthesis; thiamine diphosphate from thiamine phosphate: step 1/1.</text>
</comment>
<dbReference type="GO" id="GO:0000287">
    <property type="term" value="F:magnesium ion binding"/>
    <property type="evidence" value="ECO:0007669"/>
    <property type="project" value="UniProtKB-UniRule"/>
</dbReference>
<keyword evidence="2" id="KW-0547">Nucleotide-binding</keyword>
<feature type="binding site" evidence="2">
    <location>
        <position position="78"/>
    </location>
    <ligand>
        <name>Mg(2+)</name>
        <dbReference type="ChEBI" id="CHEBI:18420"/>
        <label>4</label>
    </ligand>
</feature>
<dbReference type="InterPro" id="IPR036676">
    <property type="entry name" value="PurM-like_C_sf"/>
</dbReference>
<dbReference type="UniPathway" id="UPA00060">
    <property type="reaction ID" value="UER00142"/>
</dbReference>
<dbReference type="PANTHER" id="PTHR30270:SF0">
    <property type="entry name" value="THIAMINE-MONOPHOSPHATE KINASE"/>
    <property type="match status" value="1"/>
</dbReference>
<keyword evidence="2" id="KW-0067">ATP-binding</keyword>
<dbReference type="Proteomes" id="UP000199531">
    <property type="component" value="Unassembled WGS sequence"/>
</dbReference>